<keyword evidence="9" id="KW-1185">Reference proteome</keyword>
<dbReference type="PANTHER" id="PTHR24064">
    <property type="entry name" value="SOLUTE CARRIER FAMILY 22 MEMBER"/>
    <property type="match status" value="1"/>
</dbReference>
<proteinExistence type="predicted"/>
<feature type="transmembrane region" description="Helical" evidence="6">
    <location>
        <begin position="395"/>
        <end position="417"/>
    </location>
</feature>
<feature type="transmembrane region" description="Helical" evidence="6">
    <location>
        <begin position="429"/>
        <end position="448"/>
    </location>
</feature>
<dbReference type="InterPro" id="IPR005829">
    <property type="entry name" value="Sugar_transporter_CS"/>
</dbReference>
<gene>
    <name evidence="8" type="ORF">PLXY2_LOCUS10991</name>
</gene>
<dbReference type="InterPro" id="IPR005828">
    <property type="entry name" value="MFS_sugar_transport-like"/>
</dbReference>
<dbReference type="AlphaFoldDB" id="A0A8S4G1E4"/>
<dbReference type="GO" id="GO:0016020">
    <property type="term" value="C:membrane"/>
    <property type="evidence" value="ECO:0007669"/>
    <property type="project" value="UniProtKB-SubCell"/>
</dbReference>
<dbReference type="InterPro" id="IPR036259">
    <property type="entry name" value="MFS_trans_sf"/>
</dbReference>
<feature type="transmembrane region" description="Helical" evidence="6">
    <location>
        <begin position="340"/>
        <end position="363"/>
    </location>
</feature>
<dbReference type="GO" id="GO:0022857">
    <property type="term" value="F:transmembrane transporter activity"/>
    <property type="evidence" value="ECO:0007669"/>
    <property type="project" value="InterPro"/>
</dbReference>
<evidence type="ECO:0000256" key="6">
    <source>
        <dbReference type="SAM" id="Phobius"/>
    </source>
</evidence>
<evidence type="ECO:0000259" key="7">
    <source>
        <dbReference type="PROSITE" id="PS50850"/>
    </source>
</evidence>
<feature type="transmembrane region" description="Helical" evidence="6">
    <location>
        <begin position="460"/>
        <end position="477"/>
    </location>
</feature>
<organism evidence="8 9">
    <name type="scientific">Plutella xylostella</name>
    <name type="common">Diamondback moth</name>
    <name type="synonym">Plutella maculipennis</name>
    <dbReference type="NCBI Taxonomy" id="51655"/>
    <lineage>
        <taxon>Eukaryota</taxon>
        <taxon>Metazoa</taxon>
        <taxon>Ecdysozoa</taxon>
        <taxon>Arthropoda</taxon>
        <taxon>Hexapoda</taxon>
        <taxon>Insecta</taxon>
        <taxon>Pterygota</taxon>
        <taxon>Neoptera</taxon>
        <taxon>Endopterygota</taxon>
        <taxon>Lepidoptera</taxon>
        <taxon>Glossata</taxon>
        <taxon>Ditrysia</taxon>
        <taxon>Yponomeutoidea</taxon>
        <taxon>Plutellidae</taxon>
        <taxon>Plutella</taxon>
    </lineage>
</organism>
<dbReference type="SUPFAM" id="SSF103473">
    <property type="entry name" value="MFS general substrate transporter"/>
    <property type="match status" value="1"/>
</dbReference>
<evidence type="ECO:0000256" key="5">
    <source>
        <dbReference type="SAM" id="MobiDB-lite"/>
    </source>
</evidence>
<keyword evidence="2 6" id="KW-0812">Transmembrane</keyword>
<evidence type="ECO:0000313" key="9">
    <source>
        <dbReference type="Proteomes" id="UP000653454"/>
    </source>
</evidence>
<dbReference type="Pfam" id="PF00083">
    <property type="entry name" value="Sugar_tr"/>
    <property type="match status" value="1"/>
</dbReference>
<feature type="domain" description="Major facilitator superfamily (MFS) profile" evidence="7">
    <location>
        <begin position="42"/>
        <end position="481"/>
    </location>
</feature>
<feature type="transmembrane region" description="Helical" evidence="6">
    <location>
        <begin position="225"/>
        <end position="243"/>
    </location>
</feature>
<feature type="transmembrane region" description="Helical" evidence="6">
    <location>
        <begin position="163"/>
        <end position="185"/>
    </location>
</feature>
<sequence>MTASRTEMERKIQDVSNESPQKAPADPTQNVSAFFGRYQFYLFTILIATKFPMAFHQMAIVFLAPKVSFICEDSGNQTCPCAHPIYDTTVFTRTVITEWDLICERKYLASFMQTLFQFGILIGSIIFGIASDRFGRKKSFITAGVLLLTAGVVAAYVKDYWTFSLLRVVIGASLGGIVCTGFVILMEFVGKDSRDTVSIVFNSFYNVALTVLPVFGYFFRDCSDFQLAISIPALFFVLYVFLLPESPRWLIAVNRTEEAVKILERVALINNISKENIRSDVAAYRASIVDTTEEKQGSTFDLIRTPNLRRHILAMSFHWACVSYYYYGSMQYVGQLSGNIFINVAASNALSMLLGGSGALLLVKISGRKRLSVVLSVTCAACLLAVPVVPDGPVTVALTAFGTVCSFINFCIAYLYCTELFPTVVRSGAFGICSMMARTGSMLAPFVIDLQVHGGWAPPLGFAVLPLCAALVVALWLPETKGCELMTTIEEGEAFGRKS</sequence>
<evidence type="ECO:0000313" key="8">
    <source>
        <dbReference type="EMBL" id="CAG9132752.1"/>
    </source>
</evidence>
<dbReference type="Gene3D" id="1.20.1250.20">
    <property type="entry name" value="MFS general substrate transporter like domains"/>
    <property type="match status" value="1"/>
</dbReference>
<keyword evidence="3 6" id="KW-1133">Transmembrane helix</keyword>
<dbReference type="PROSITE" id="PS50850">
    <property type="entry name" value="MFS"/>
    <property type="match status" value="1"/>
</dbReference>
<feature type="region of interest" description="Disordered" evidence="5">
    <location>
        <begin position="1"/>
        <end position="26"/>
    </location>
</feature>
<evidence type="ECO:0000256" key="2">
    <source>
        <dbReference type="ARBA" id="ARBA00022692"/>
    </source>
</evidence>
<feature type="compositionally biased region" description="Basic and acidic residues" evidence="5">
    <location>
        <begin position="1"/>
        <end position="13"/>
    </location>
</feature>
<protein>
    <submittedName>
        <fullName evidence="8">(diamondback moth) hypothetical protein</fullName>
    </submittedName>
</protein>
<dbReference type="Proteomes" id="UP000653454">
    <property type="component" value="Unassembled WGS sequence"/>
</dbReference>
<accession>A0A8S4G1E4</accession>
<dbReference type="EMBL" id="CAJHNJ030000052">
    <property type="protein sequence ID" value="CAG9132752.1"/>
    <property type="molecule type" value="Genomic_DNA"/>
</dbReference>
<comment type="subcellular location">
    <subcellularLocation>
        <location evidence="1">Membrane</location>
        <topology evidence="1">Multi-pass membrane protein</topology>
    </subcellularLocation>
</comment>
<dbReference type="PROSITE" id="PS00217">
    <property type="entry name" value="SUGAR_TRANSPORT_2"/>
    <property type="match status" value="1"/>
</dbReference>
<feature type="transmembrane region" description="Helical" evidence="6">
    <location>
        <begin position="107"/>
        <end position="127"/>
    </location>
</feature>
<feature type="transmembrane region" description="Helical" evidence="6">
    <location>
        <begin position="139"/>
        <end position="157"/>
    </location>
</feature>
<feature type="transmembrane region" description="Helical" evidence="6">
    <location>
        <begin position="370"/>
        <end position="389"/>
    </location>
</feature>
<evidence type="ECO:0000256" key="1">
    <source>
        <dbReference type="ARBA" id="ARBA00004141"/>
    </source>
</evidence>
<dbReference type="InterPro" id="IPR020846">
    <property type="entry name" value="MFS_dom"/>
</dbReference>
<evidence type="ECO:0000256" key="4">
    <source>
        <dbReference type="ARBA" id="ARBA00023136"/>
    </source>
</evidence>
<comment type="caution">
    <text evidence="8">The sequence shown here is derived from an EMBL/GenBank/DDBJ whole genome shotgun (WGS) entry which is preliminary data.</text>
</comment>
<name>A0A8S4G1E4_PLUXY</name>
<reference evidence="8" key="1">
    <citation type="submission" date="2020-11" db="EMBL/GenBank/DDBJ databases">
        <authorList>
            <person name="Whiteford S."/>
        </authorList>
    </citation>
    <scope>NUCLEOTIDE SEQUENCE</scope>
</reference>
<evidence type="ECO:0000256" key="3">
    <source>
        <dbReference type="ARBA" id="ARBA00022989"/>
    </source>
</evidence>
<keyword evidence="4 6" id="KW-0472">Membrane</keyword>
<feature type="transmembrane region" description="Helical" evidence="6">
    <location>
        <begin position="197"/>
        <end position="219"/>
    </location>
</feature>